<protein>
    <recommendedName>
        <fullName evidence="1">Dihydroprymidine dehydrogenase domain-containing protein</fullName>
    </recommendedName>
</protein>
<comment type="caution">
    <text evidence="2">The sequence shown here is derived from an EMBL/GenBank/DDBJ whole genome shotgun (WGS) entry which is preliminary data.</text>
</comment>
<feature type="domain" description="Dihydroprymidine dehydrogenase" evidence="1">
    <location>
        <begin position="13"/>
        <end position="81"/>
    </location>
</feature>
<dbReference type="Gene3D" id="1.10.1060.10">
    <property type="entry name" value="Alpha-helical ferredoxin"/>
    <property type="match status" value="1"/>
</dbReference>
<organism evidence="2">
    <name type="scientific">candidate division WOR-3 bacterium</name>
    <dbReference type="NCBI Taxonomy" id="2052148"/>
    <lineage>
        <taxon>Bacteria</taxon>
        <taxon>Bacteria division WOR-3</taxon>
    </lineage>
</organism>
<dbReference type="SUPFAM" id="SSF46548">
    <property type="entry name" value="alpha-helical ferredoxin"/>
    <property type="match status" value="1"/>
</dbReference>
<dbReference type="InterPro" id="IPR009051">
    <property type="entry name" value="Helical_ferredxn"/>
</dbReference>
<accession>A0A7C2K0W6</accession>
<dbReference type="Pfam" id="PF14691">
    <property type="entry name" value="Fer4_20"/>
    <property type="match status" value="1"/>
</dbReference>
<evidence type="ECO:0000313" key="2">
    <source>
        <dbReference type="EMBL" id="HEN27408.1"/>
    </source>
</evidence>
<dbReference type="GO" id="GO:0051536">
    <property type="term" value="F:iron-sulfur cluster binding"/>
    <property type="evidence" value="ECO:0007669"/>
    <property type="project" value="InterPro"/>
</dbReference>
<dbReference type="EMBL" id="DSOL01000050">
    <property type="protein sequence ID" value="HEN27408.1"/>
    <property type="molecule type" value="Genomic_DNA"/>
</dbReference>
<gene>
    <name evidence="2" type="ORF">ENQ77_01830</name>
</gene>
<dbReference type="AlphaFoldDB" id="A0A7C2K0W6"/>
<evidence type="ECO:0000259" key="1">
    <source>
        <dbReference type="Pfam" id="PF14691"/>
    </source>
</evidence>
<sequence>MQWKIIEKRTLLPCKYNCPLEIDIPLFVRFIKKGDYDKALRVIKEKTPLVEVLGHICTHPCEDACRRNHLSESVYVRELKNLSLKGLFIPLRLGKPRKKGWL</sequence>
<dbReference type="InterPro" id="IPR028261">
    <property type="entry name" value="DPD_II"/>
</dbReference>
<proteinExistence type="predicted"/>
<name>A0A7C2K0W6_UNCW3</name>
<reference evidence="2" key="1">
    <citation type="journal article" date="2020" name="mSystems">
        <title>Genome- and Community-Level Interaction Insights into Carbon Utilization and Element Cycling Functions of Hydrothermarchaeota in Hydrothermal Sediment.</title>
        <authorList>
            <person name="Zhou Z."/>
            <person name="Liu Y."/>
            <person name="Xu W."/>
            <person name="Pan J."/>
            <person name="Luo Z.H."/>
            <person name="Li M."/>
        </authorList>
    </citation>
    <scope>NUCLEOTIDE SEQUENCE [LARGE SCALE GENOMIC DNA]</scope>
    <source>
        <strain evidence="2">SpSt-34</strain>
    </source>
</reference>